<comment type="caution">
    <text evidence="3">The sequence shown here is derived from an EMBL/GenBank/DDBJ whole genome shotgun (WGS) entry which is preliminary data.</text>
</comment>
<keyword evidence="1" id="KW-0812">Transmembrane</keyword>
<evidence type="ECO:0000256" key="1">
    <source>
        <dbReference type="SAM" id="Phobius"/>
    </source>
</evidence>
<keyword evidence="1" id="KW-1133">Transmembrane helix</keyword>
<feature type="transmembrane region" description="Helical" evidence="1">
    <location>
        <begin position="12"/>
        <end position="33"/>
    </location>
</feature>
<gene>
    <name evidence="3" type="ORF">Ga0074115_101186</name>
    <name evidence="4" type="ORF">Ga0076813_11748</name>
</gene>
<feature type="transmembrane region" description="Helical" evidence="1">
    <location>
        <begin position="98"/>
        <end position="116"/>
    </location>
</feature>
<feature type="transmembrane region" description="Helical" evidence="1">
    <location>
        <begin position="57"/>
        <end position="77"/>
    </location>
</feature>
<evidence type="ECO:0000313" key="5">
    <source>
        <dbReference type="Proteomes" id="UP000051276"/>
    </source>
</evidence>
<dbReference type="AlphaFoldDB" id="A0A0T5YTA6"/>
<dbReference type="EMBL" id="LDXT01000095">
    <property type="protein sequence ID" value="KRT53851.1"/>
    <property type="molecule type" value="Genomic_DNA"/>
</dbReference>
<sequence>MLKNKQSSRAFIAFVVTWAFAILTVTGIVLYVVPQGRIAYWIHWSFLGLGKEQWGDLHMVFGGLFIATGIYHLYFNWKPFKKYLADRVKGHLQIKRELVGSLLLSLVIIMMSIYALPPVNWVFDLNDWLKAAWVKSPEMEPPFGHAEEVSLGGISKRMRIDLPVAMQALQKAGIRFEGTQQSLEKIALANNTTPMAVYAVIRPHMERPEKLQLGDLSPEELEAHFAGTGLGRKSLAEVCQEVGVETTVAIQRLAEQGIDTSLQMSLRELAGHHGNSPVGLVKIILKSE</sequence>
<dbReference type="EMBL" id="LMXI01000520">
    <property type="protein sequence ID" value="KRT57568.1"/>
    <property type="molecule type" value="Genomic_DNA"/>
</dbReference>
<keyword evidence="6" id="KW-1185">Reference proteome</keyword>
<dbReference type="Proteomes" id="UP000051276">
    <property type="component" value="Unassembled WGS sequence"/>
</dbReference>
<accession>A0A0T5YTA6</accession>
<organism evidence="3 6">
    <name type="scientific">endosymbiont of Ridgeia piscesae</name>
    <dbReference type="NCBI Taxonomy" id="54398"/>
    <lineage>
        <taxon>Bacteria</taxon>
        <taxon>Pseudomonadati</taxon>
        <taxon>Pseudomonadota</taxon>
        <taxon>Gammaproteobacteria</taxon>
        <taxon>sulfur-oxidizing symbionts</taxon>
    </lineage>
</organism>
<evidence type="ECO:0000259" key="2">
    <source>
        <dbReference type="Pfam" id="PF14358"/>
    </source>
</evidence>
<keyword evidence="1" id="KW-0472">Membrane</keyword>
<feature type="domain" description="Flavinylation-associated cytochrome" evidence="2">
    <location>
        <begin position="11"/>
        <end position="77"/>
    </location>
</feature>
<dbReference type="STRING" id="54398.Ga0074115_101186"/>
<evidence type="ECO:0000313" key="4">
    <source>
        <dbReference type="EMBL" id="KRT57568.1"/>
    </source>
</evidence>
<dbReference type="RefSeq" id="WP_057955107.1">
    <property type="nucleotide sequence ID" value="NZ_KQ556868.1"/>
</dbReference>
<dbReference type="InterPro" id="IPR025517">
    <property type="entry name" value="DUF4405"/>
</dbReference>
<name>A0A0T5YTA6_9GAMM</name>
<reference evidence="5 6" key="1">
    <citation type="submission" date="2015-11" db="EMBL/GenBank/DDBJ databases">
        <title>The genome of Candidatus Endoriftia persephone in Ridgeia piscesae and population structure of the North Eastern Pacific vestimentiferan symbionts.</title>
        <authorList>
            <person name="Perez M."/>
            <person name="Juniper K.S."/>
        </authorList>
    </citation>
    <scope>NUCLEOTIDE SEQUENCE [LARGE SCALE GENOMIC DNA]</scope>
    <source>
        <strain evidence="4">Ind10</strain>
        <strain evidence="3">Ind11</strain>
    </source>
</reference>
<proteinExistence type="predicted"/>
<dbReference type="Pfam" id="PF14358">
    <property type="entry name" value="DUF4405"/>
    <property type="match status" value="1"/>
</dbReference>
<evidence type="ECO:0000313" key="3">
    <source>
        <dbReference type="EMBL" id="KRT53851.1"/>
    </source>
</evidence>
<dbReference type="OrthoDB" id="9793491at2"/>
<protein>
    <recommendedName>
        <fullName evidence="2">Flavinylation-associated cytochrome domain-containing protein</fullName>
    </recommendedName>
</protein>
<evidence type="ECO:0000313" key="6">
    <source>
        <dbReference type="Proteomes" id="UP000051634"/>
    </source>
</evidence>
<dbReference type="Proteomes" id="UP000051634">
    <property type="component" value="Unassembled WGS sequence"/>
</dbReference>